<reference evidence="1" key="1">
    <citation type="journal article" date="2021" name="Proc. Natl. Acad. Sci. U.S.A.">
        <title>A Catalog of Tens of Thousands of Viruses from Human Metagenomes Reveals Hidden Associations with Chronic Diseases.</title>
        <authorList>
            <person name="Tisza M.J."/>
            <person name="Buck C.B."/>
        </authorList>
    </citation>
    <scope>NUCLEOTIDE SEQUENCE</scope>
    <source>
        <strain evidence="1">CtPjm15</strain>
    </source>
</reference>
<evidence type="ECO:0000313" key="1">
    <source>
        <dbReference type="EMBL" id="DAF52980.1"/>
    </source>
</evidence>
<sequence>MICEVCKERIEHAAKNERDAAIAQHGKFHSPHEAWAVLKEEVEEMCQEVNRGAFQGLLYMLWNDVKHDKKTDQAKLDEIYENAFKCACECVQVMAMCLKWGEGIEKRPDSV</sequence>
<organism evidence="1">
    <name type="scientific">Phage sp. ctPjm15</name>
    <dbReference type="NCBI Taxonomy" id="2828006"/>
    <lineage>
        <taxon>Viruses</taxon>
    </lineage>
</organism>
<protein>
    <submittedName>
        <fullName evidence="1">Uncharacterized protein</fullName>
    </submittedName>
</protein>
<dbReference type="EMBL" id="BK032645">
    <property type="protein sequence ID" value="DAF52980.1"/>
    <property type="molecule type" value="Genomic_DNA"/>
</dbReference>
<accession>A0A8S5SPK9</accession>
<proteinExistence type="predicted"/>
<name>A0A8S5SPK9_9VIRU</name>